<dbReference type="AlphaFoldDB" id="A0A812XXU4"/>
<keyword evidence="9" id="KW-1185">Reference proteome</keyword>
<evidence type="ECO:0000256" key="6">
    <source>
        <dbReference type="SAM" id="MobiDB-lite"/>
    </source>
</evidence>
<feature type="transmembrane region" description="Helical" evidence="7">
    <location>
        <begin position="87"/>
        <end position="109"/>
    </location>
</feature>
<organism evidence="8 9">
    <name type="scientific">Symbiodinium pilosum</name>
    <name type="common">Dinoflagellate</name>
    <dbReference type="NCBI Taxonomy" id="2952"/>
    <lineage>
        <taxon>Eukaryota</taxon>
        <taxon>Sar</taxon>
        <taxon>Alveolata</taxon>
        <taxon>Dinophyceae</taxon>
        <taxon>Suessiales</taxon>
        <taxon>Symbiodiniaceae</taxon>
        <taxon>Symbiodinium</taxon>
    </lineage>
</organism>
<feature type="transmembrane region" description="Helical" evidence="7">
    <location>
        <begin position="165"/>
        <end position="183"/>
    </location>
</feature>
<dbReference type="GO" id="GO:0016020">
    <property type="term" value="C:membrane"/>
    <property type="evidence" value="ECO:0007669"/>
    <property type="project" value="UniProtKB-SubCell"/>
</dbReference>
<keyword evidence="5 7" id="KW-0472">Membrane</keyword>
<dbReference type="Pfam" id="PF03073">
    <property type="entry name" value="TspO_MBR"/>
    <property type="match status" value="1"/>
</dbReference>
<dbReference type="PANTHER" id="PTHR10057">
    <property type="entry name" value="PERIPHERAL-TYPE BENZODIAZEPINE RECEPTOR"/>
    <property type="match status" value="1"/>
</dbReference>
<dbReference type="GO" id="GO:0033013">
    <property type="term" value="P:tetrapyrrole metabolic process"/>
    <property type="evidence" value="ECO:0007669"/>
    <property type="project" value="UniProtKB-ARBA"/>
</dbReference>
<comment type="subcellular location">
    <subcellularLocation>
        <location evidence="1">Membrane</location>
        <topology evidence="1">Multi-pass membrane protein</topology>
    </subcellularLocation>
</comment>
<comment type="caution">
    <text evidence="8">The sequence shown here is derived from an EMBL/GenBank/DDBJ whole genome shotgun (WGS) entry which is preliminary data.</text>
</comment>
<feature type="transmembrane region" description="Helical" evidence="7">
    <location>
        <begin position="253"/>
        <end position="272"/>
    </location>
</feature>
<name>A0A812XXU4_SYMPI</name>
<keyword evidence="3 7" id="KW-0812">Transmembrane</keyword>
<accession>A0A812XXU4</accession>
<evidence type="ECO:0000313" key="9">
    <source>
        <dbReference type="Proteomes" id="UP000649617"/>
    </source>
</evidence>
<dbReference type="InterPro" id="IPR004307">
    <property type="entry name" value="TspO_MBR"/>
</dbReference>
<dbReference type="Proteomes" id="UP000649617">
    <property type="component" value="Unassembled WGS sequence"/>
</dbReference>
<dbReference type="OrthoDB" id="8841220at2759"/>
<dbReference type="PANTHER" id="PTHR10057:SF0">
    <property type="entry name" value="TRANSLOCATOR PROTEIN"/>
    <property type="match status" value="1"/>
</dbReference>
<dbReference type="InterPro" id="IPR038330">
    <property type="entry name" value="TspO/MBR-related_sf"/>
</dbReference>
<evidence type="ECO:0000256" key="5">
    <source>
        <dbReference type="ARBA" id="ARBA00023136"/>
    </source>
</evidence>
<protein>
    <submittedName>
        <fullName evidence="8">TSPO protein</fullName>
    </submittedName>
</protein>
<dbReference type="EMBL" id="CAJNIZ010046695">
    <property type="protein sequence ID" value="CAE7754392.1"/>
    <property type="molecule type" value="Genomic_DNA"/>
</dbReference>
<evidence type="ECO:0000256" key="2">
    <source>
        <dbReference type="ARBA" id="ARBA00007524"/>
    </source>
</evidence>
<dbReference type="CDD" id="cd15904">
    <property type="entry name" value="TSPO_MBR"/>
    <property type="match status" value="1"/>
</dbReference>
<evidence type="ECO:0000256" key="4">
    <source>
        <dbReference type="ARBA" id="ARBA00022989"/>
    </source>
</evidence>
<dbReference type="Gene3D" id="1.20.1260.100">
    <property type="entry name" value="TspO/MBR protein"/>
    <property type="match status" value="1"/>
</dbReference>
<feature type="compositionally biased region" description="Polar residues" evidence="6">
    <location>
        <begin position="53"/>
        <end position="67"/>
    </location>
</feature>
<feature type="transmembrane region" description="Helical" evidence="7">
    <location>
        <begin position="226"/>
        <end position="247"/>
    </location>
</feature>
<evidence type="ECO:0000256" key="1">
    <source>
        <dbReference type="ARBA" id="ARBA00004141"/>
    </source>
</evidence>
<evidence type="ECO:0000313" key="8">
    <source>
        <dbReference type="EMBL" id="CAE7754392.1"/>
    </source>
</evidence>
<comment type="similarity">
    <text evidence="2">Belongs to the TspO/BZRP family.</text>
</comment>
<gene>
    <name evidence="8" type="primary">TSPO</name>
    <name evidence="8" type="ORF">SPIL2461_LOCUS21888</name>
</gene>
<keyword evidence="4 7" id="KW-1133">Transmembrane helix</keyword>
<proteinExistence type="inferred from homology"/>
<feature type="region of interest" description="Disordered" evidence="6">
    <location>
        <begin position="48"/>
        <end position="76"/>
    </location>
</feature>
<sequence>MSACSRNVNQRRAKRSRKPFVPALAVCLAAGALGQSWISPALPHPCKARHQMAGSSPAPQAPQTLRTSRIPRKAAGKELDTDAVGKYALSIAVQLLGITTFFAAIDSAVKSSGVELPDWAVFALFFGMSLRSRIFSPLDNSRPDIQKASQGQATGGFNDRTMPSWTPPGFFFPIMWILIVAPLRAASSMMIWQQAGHLCDATILVLMLHLCVGDTWNTVNNVERRLGAAVPGVLCVWASALAASYAYYQVEPFAGQLLLPTCLWLTVAAALVTDTWRVNNTSGTEPLFPYRGATQTRFWFSTE</sequence>
<evidence type="ECO:0000256" key="3">
    <source>
        <dbReference type="ARBA" id="ARBA00022692"/>
    </source>
</evidence>
<reference evidence="8" key="1">
    <citation type="submission" date="2021-02" db="EMBL/GenBank/DDBJ databases">
        <authorList>
            <person name="Dougan E. K."/>
            <person name="Rhodes N."/>
            <person name="Thang M."/>
            <person name="Chan C."/>
        </authorList>
    </citation>
    <scope>NUCLEOTIDE SEQUENCE</scope>
</reference>
<evidence type="ECO:0000256" key="7">
    <source>
        <dbReference type="SAM" id="Phobius"/>
    </source>
</evidence>